<evidence type="ECO:0000313" key="2">
    <source>
        <dbReference type="Proteomes" id="UP001560019"/>
    </source>
</evidence>
<name>A0ABV3XPK0_9RHOB</name>
<evidence type="ECO:0000313" key="1">
    <source>
        <dbReference type="EMBL" id="MEX5727134.1"/>
    </source>
</evidence>
<dbReference type="RefSeq" id="WP_125408118.1">
    <property type="nucleotide sequence ID" value="NZ_JBEHHI010000001.1"/>
</dbReference>
<accession>A0ABV3XPK0</accession>
<organism evidence="1 2">
    <name type="scientific">Rhodovulum iodosum</name>
    <dbReference type="NCBI Taxonomy" id="68291"/>
    <lineage>
        <taxon>Bacteria</taxon>
        <taxon>Pseudomonadati</taxon>
        <taxon>Pseudomonadota</taxon>
        <taxon>Alphaproteobacteria</taxon>
        <taxon>Rhodobacterales</taxon>
        <taxon>Paracoccaceae</taxon>
        <taxon>Rhodovulum</taxon>
    </lineage>
</organism>
<dbReference type="EMBL" id="JBEHHI010000001">
    <property type="protein sequence ID" value="MEX5727134.1"/>
    <property type="molecule type" value="Genomic_DNA"/>
</dbReference>
<gene>
    <name evidence="1" type="ORF">Ga0609869_000487</name>
</gene>
<protein>
    <recommendedName>
        <fullName evidence="3">Roadblock/LAMTOR2 domain-containing protein</fullName>
    </recommendedName>
</protein>
<keyword evidence="2" id="KW-1185">Reference proteome</keyword>
<dbReference type="Proteomes" id="UP001560019">
    <property type="component" value="Unassembled WGS sequence"/>
</dbReference>
<sequence length="123" mass="13043">MDIAEQIQELREDIPTCRTVALIDLSVRLVLCASSGDRLPQEALDALCARAKALLDGDAAVAFASAGTAGPEEGMVLCNGELQVFLRSTAAPHEALCCVCAADIDYEPVLDRLRRGLTEIAEA</sequence>
<comment type="caution">
    <text evidence="1">The sequence shown here is derived from an EMBL/GenBank/DDBJ whole genome shotgun (WGS) entry which is preliminary data.</text>
</comment>
<proteinExistence type="predicted"/>
<evidence type="ECO:0008006" key="3">
    <source>
        <dbReference type="Google" id="ProtNLM"/>
    </source>
</evidence>
<reference evidence="1 2" key="1">
    <citation type="submission" date="2024-06" db="EMBL/GenBank/DDBJ databases">
        <title>Genome of Rhodovulum iodosum, a marine photoferrotroph.</title>
        <authorList>
            <person name="Bianchini G."/>
            <person name="Nikeleit V."/>
            <person name="Kappler A."/>
            <person name="Bryce C."/>
            <person name="Sanchez-Baracaldo P."/>
        </authorList>
    </citation>
    <scope>NUCLEOTIDE SEQUENCE [LARGE SCALE GENOMIC DNA]</scope>
    <source>
        <strain evidence="1 2">UT/N1</strain>
    </source>
</reference>